<feature type="non-terminal residue" evidence="1">
    <location>
        <position position="1"/>
    </location>
</feature>
<proteinExistence type="predicted"/>
<name>X1TM33_9ZZZZ</name>
<reference evidence="1" key="1">
    <citation type="journal article" date="2014" name="Front. Microbiol.">
        <title>High frequency of phylogenetically diverse reductive dehalogenase-homologous genes in deep subseafloor sedimentary metagenomes.</title>
        <authorList>
            <person name="Kawai M."/>
            <person name="Futagami T."/>
            <person name="Toyoda A."/>
            <person name="Takaki Y."/>
            <person name="Nishi S."/>
            <person name="Hori S."/>
            <person name="Arai W."/>
            <person name="Tsubouchi T."/>
            <person name="Morono Y."/>
            <person name="Uchiyama I."/>
            <person name="Ito T."/>
            <person name="Fujiyama A."/>
            <person name="Inagaki F."/>
            <person name="Takami H."/>
        </authorList>
    </citation>
    <scope>NUCLEOTIDE SEQUENCE</scope>
    <source>
        <strain evidence="1">Expedition CK06-06</strain>
    </source>
</reference>
<protein>
    <submittedName>
        <fullName evidence="1">Uncharacterized protein</fullName>
    </submittedName>
</protein>
<gene>
    <name evidence="1" type="ORF">S12H4_14297</name>
</gene>
<dbReference type="AlphaFoldDB" id="X1TM33"/>
<accession>X1TM33</accession>
<sequence>ERKMYDSNETEVVEECNYSALEMLANICVHEGTLDQLEAGQVFIAHKFKD</sequence>
<organism evidence="1">
    <name type="scientific">marine sediment metagenome</name>
    <dbReference type="NCBI Taxonomy" id="412755"/>
    <lineage>
        <taxon>unclassified sequences</taxon>
        <taxon>metagenomes</taxon>
        <taxon>ecological metagenomes</taxon>
    </lineage>
</organism>
<evidence type="ECO:0000313" key="1">
    <source>
        <dbReference type="EMBL" id="GAI81089.1"/>
    </source>
</evidence>
<comment type="caution">
    <text evidence="1">The sequence shown here is derived from an EMBL/GenBank/DDBJ whole genome shotgun (WGS) entry which is preliminary data.</text>
</comment>
<dbReference type="EMBL" id="BARW01006814">
    <property type="protein sequence ID" value="GAI81089.1"/>
    <property type="molecule type" value="Genomic_DNA"/>
</dbReference>